<evidence type="ECO:0000313" key="3">
    <source>
        <dbReference type="Proteomes" id="UP001501495"/>
    </source>
</evidence>
<dbReference type="RefSeq" id="WP_344733131.1">
    <property type="nucleotide sequence ID" value="NZ_BAAAZH010000013.1"/>
</dbReference>
<protein>
    <submittedName>
        <fullName evidence="2">Uncharacterized protein</fullName>
    </submittedName>
</protein>
<keyword evidence="1" id="KW-0812">Transmembrane</keyword>
<evidence type="ECO:0000256" key="1">
    <source>
        <dbReference type="SAM" id="Phobius"/>
    </source>
</evidence>
<sequence length="56" mass="6447">MNENLSTTDQREQATERPPWYRRSYPSSWFGSLVLQPVGAATLGVLILRLLDRWVA</sequence>
<dbReference type="Proteomes" id="UP001501495">
    <property type="component" value="Unassembled WGS sequence"/>
</dbReference>
<keyword evidence="1" id="KW-0472">Membrane</keyword>
<keyword evidence="3" id="KW-1185">Reference proteome</keyword>
<feature type="transmembrane region" description="Helical" evidence="1">
    <location>
        <begin position="29"/>
        <end position="51"/>
    </location>
</feature>
<reference evidence="3" key="1">
    <citation type="journal article" date="2019" name="Int. J. Syst. Evol. Microbiol.">
        <title>The Global Catalogue of Microorganisms (GCM) 10K type strain sequencing project: providing services to taxonomists for standard genome sequencing and annotation.</title>
        <authorList>
            <consortium name="The Broad Institute Genomics Platform"/>
            <consortium name="The Broad Institute Genome Sequencing Center for Infectious Disease"/>
            <person name="Wu L."/>
            <person name="Ma J."/>
        </authorList>
    </citation>
    <scope>NUCLEOTIDE SEQUENCE [LARGE SCALE GENOMIC DNA]</scope>
    <source>
        <strain evidence="3">JCM 16703</strain>
    </source>
</reference>
<dbReference type="EMBL" id="BAAAZH010000013">
    <property type="protein sequence ID" value="GAA4118064.1"/>
    <property type="molecule type" value="Genomic_DNA"/>
</dbReference>
<organism evidence="2 3">
    <name type="scientific">Nocardioides fonticola</name>
    <dbReference type="NCBI Taxonomy" id="450363"/>
    <lineage>
        <taxon>Bacteria</taxon>
        <taxon>Bacillati</taxon>
        <taxon>Actinomycetota</taxon>
        <taxon>Actinomycetes</taxon>
        <taxon>Propionibacteriales</taxon>
        <taxon>Nocardioidaceae</taxon>
        <taxon>Nocardioides</taxon>
    </lineage>
</organism>
<comment type="caution">
    <text evidence="2">The sequence shown here is derived from an EMBL/GenBank/DDBJ whole genome shotgun (WGS) entry which is preliminary data.</text>
</comment>
<proteinExistence type="predicted"/>
<keyword evidence="1" id="KW-1133">Transmembrane helix</keyword>
<evidence type="ECO:0000313" key="2">
    <source>
        <dbReference type="EMBL" id="GAA4118064.1"/>
    </source>
</evidence>
<name>A0ABP7XJ05_9ACTN</name>
<accession>A0ABP7XJ05</accession>
<gene>
    <name evidence="2" type="ORF">GCM10022215_19240</name>
</gene>